<dbReference type="PANTHER" id="PTHR46566">
    <property type="entry name" value="1-PHOSPHOFRUCTOKINASE-RELATED"/>
    <property type="match status" value="1"/>
</dbReference>
<dbReference type="AlphaFoldDB" id="A0A6V8KU82"/>
<keyword evidence="2 6" id="KW-0808">Transferase</keyword>
<evidence type="ECO:0000256" key="3">
    <source>
        <dbReference type="ARBA" id="ARBA00022741"/>
    </source>
</evidence>
<evidence type="ECO:0000256" key="5">
    <source>
        <dbReference type="ARBA" id="ARBA00022840"/>
    </source>
</evidence>
<dbReference type="PIRSF" id="PIRSF000535">
    <property type="entry name" value="1PFK/6PFK/LacC"/>
    <property type="match status" value="1"/>
</dbReference>
<dbReference type="GO" id="GO:0008443">
    <property type="term" value="F:phosphofructokinase activity"/>
    <property type="evidence" value="ECO:0007669"/>
    <property type="project" value="TreeGrafter"/>
</dbReference>
<gene>
    <name evidence="8" type="ORF">Prum_006520</name>
</gene>
<reference evidence="8 9" key="2">
    <citation type="submission" date="2020-03" db="EMBL/GenBank/DDBJ databases">
        <authorList>
            <person name="Ichikawa N."/>
            <person name="Kimura A."/>
            <person name="Kitahashi Y."/>
            <person name="Uohara A."/>
        </authorList>
    </citation>
    <scope>NUCLEOTIDE SEQUENCE [LARGE SCALE GENOMIC DNA]</scope>
    <source>
        <strain evidence="8 9">NBRC 108638</strain>
    </source>
</reference>
<comment type="caution">
    <text evidence="8">The sequence shown here is derived from an EMBL/GenBank/DDBJ whole genome shotgun (WGS) entry which is preliminary data.</text>
</comment>
<keyword evidence="5" id="KW-0067">ATP-binding</keyword>
<dbReference type="CDD" id="cd01164">
    <property type="entry name" value="FruK_PfkB_like"/>
    <property type="match status" value="1"/>
</dbReference>
<feature type="domain" description="Carbohydrate kinase PfkB" evidence="7">
    <location>
        <begin position="12"/>
        <end position="266"/>
    </location>
</feature>
<proteinExistence type="inferred from homology"/>
<dbReference type="Proteomes" id="UP000482960">
    <property type="component" value="Unassembled WGS sequence"/>
</dbReference>
<reference evidence="8 9" key="1">
    <citation type="submission" date="2020-03" db="EMBL/GenBank/DDBJ databases">
        <title>Whole genome shotgun sequence of Phytohabitans rumicis NBRC 108638.</title>
        <authorList>
            <person name="Komaki H."/>
            <person name="Tamura T."/>
        </authorList>
    </citation>
    <scope>NUCLEOTIDE SEQUENCE [LARGE SCALE GENOMIC DNA]</scope>
    <source>
        <strain evidence="8 9">NBRC 108638</strain>
    </source>
</reference>
<evidence type="ECO:0000256" key="2">
    <source>
        <dbReference type="ARBA" id="ARBA00022679"/>
    </source>
</evidence>
<comment type="similarity">
    <text evidence="1">Belongs to the carbohydrate kinase PfkB family.</text>
</comment>
<dbReference type="InterPro" id="IPR029056">
    <property type="entry name" value="Ribokinase-like"/>
</dbReference>
<keyword evidence="4 8" id="KW-0418">Kinase</keyword>
<evidence type="ECO:0000256" key="4">
    <source>
        <dbReference type="ARBA" id="ARBA00022777"/>
    </source>
</evidence>
<name>A0A6V8KU82_9ACTN</name>
<dbReference type="GO" id="GO:0005829">
    <property type="term" value="C:cytosol"/>
    <property type="evidence" value="ECO:0007669"/>
    <property type="project" value="TreeGrafter"/>
</dbReference>
<evidence type="ECO:0000259" key="7">
    <source>
        <dbReference type="Pfam" id="PF00294"/>
    </source>
</evidence>
<dbReference type="NCBIfam" id="TIGR03168">
    <property type="entry name" value="1-PFK"/>
    <property type="match status" value="1"/>
</dbReference>
<organism evidence="8 9">
    <name type="scientific">Phytohabitans rumicis</name>
    <dbReference type="NCBI Taxonomy" id="1076125"/>
    <lineage>
        <taxon>Bacteria</taxon>
        <taxon>Bacillati</taxon>
        <taxon>Actinomycetota</taxon>
        <taxon>Actinomycetes</taxon>
        <taxon>Micromonosporales</taxon>
        <taxon>Micromonosporaceae</taxon>
    </lineage>
</organism>
<dbReference type="Pfam" id="PF00294">
    <property type="entry name" value="PfkB"/>
    <property type="match status" value="1"/>
</dbReference>
<accession>A0A6V8KU82</accession>
<dbReference type="GO" id="GO:0005524">
    <property type="term" value="F:ATP binding"/>
    <property type="evidence" value="ECO:0007669"/>
    <property type="project" value="UniProtKB-KW"/>
</dbReference>
<dbReference type="InterPro" id="IPR011611">
    <property type="entry name" value="PfkB_dom"/>
</dbReference>
<dbReference type="InterPro" id="IPR017583">
    <property type="entry name" value="Tagatose/fructose_Pkinase"/>
</dbReference>
<sequence>MILTVTANPSLDRTYTTRALAVGQVNRAHNDSVEASGKGVNVSRVLHAAKVATVAVLTTGGSEGEQLRTLLEGERLRHVLVRTQLPTRTNITVAEPDRTTKINSLGHPLVAGDYDALVMVVAAQARLARWVAICGSVPPGAPDSLVPQLVAAAREAGARTAVDASGPALRAAVGAAPDLLTPNADELGEMAGSTFRGAGPDLVQDALAAAVALTERTGSALLVSLGADGALWVKAGGPVLHAVAPPVVPVNTAGAGDALLAGWLAGDEDEASEPGARARLVRAVAWGTAACLLPDTAGDVAAEADPTTVTVTTPTTA</sequence>
<evidence type="ECO:0000313" key="8">
    <source>
        <dbReference type="EMBL" id="GFJ87010.1"/>
    </source>
</evidence>
<evidence type="ECO:0000313" key="9">
    <source>
        <dbReference type="Proteomes" id="UP000482960"/>
    </source>
</evidence>
<dbReference type="RefSeq" id="WP_173073774.1">
    <property type="nucleotide sequence ID" value="NZ_BAABJB010000031.1"/>
</dbReference>
<dbReference type="Gene3D" id="3.40.1190.20">
    <property type="match status" value="1"/>
</dbReference>
<keyword evidence="9" id="KW-1185">Reference proteome</keyword>
<dbReference type="PANTHER" id="PTHR46566:SF5">
    <property type="entry name" value="1-PHOSPHOFRUCTOKINASE"/>
    <property type="match status" value="1"/>
</dbReference>
<keyword evidence="3" id="KW-0547">Nucleotide-binding</keyword>
<dbReference type="SUPFAM" id="SSF53613">
    <property type="entry name" value="Ribokinase-like"/>
    <property type="match status" value="1"/>
</dbReference>
<protein>
    <submittedName>
        <fullName evidence="8">1-phosphofructokinase</fullName>
    </submittedName>
</protein>
<dbReference type="EMBL" id="BLPG01000001">
    <property type="protein sequence ID" value="GFJ87010.1"/>
    <property type="molecule type" value="Genomic_DNA"/>
</dbReference>
<evidence type="ECO:0000256" key="1">
    <source>
        <dbReference type="ARBA" id="ARBA00010688"/>
    </source>
</evidence>
<evidence type="ECO:0000256" key="6">
    <source>
        <dbReference type="PIRNR" id="PIRNR000535"/>
    </source>
</evidence>